<dbReference type="InterPro" id="IPR036097">
    <property type="entry name" value="HisK_dim/P_sf"/>
</dbReference>
<reference evidence="10 11" key="1">
    <citation type="submission" date="2013-04" db="EMBL/GenBank/DDBJ databases">
        <title>Zunongwangia sp. 22II14-10F7 Genome Sequencing.</title>
        <authorList>
            <person name="Lai Q."/>
            <person name="Shao Z."/>
        </authorList>
    </citation>
    <scope>NUCLEOTIDE SEQUENCE [LARGE SCALE GENOMIC DNA]</scope>
    <source>
        <strain evidence="10 11">22II14-10F7</strain>
    </source>
</reference>
<dbReference type="PANTHER" id="PTHR45436">
    <property type="entry name" value="SENSOR HISTIDINE KINASE YKOH"/>
    <property type="match status" value="1"/>
</dbReference>
<accession>A0A1Y1T8E8</accession>
<dbReference type="GO" id="GO:0000155">
    <property type="term" value="F:phosphorelay sensor kinase activity"/>
    <property type="evidence" value="ECO:0007669"/>
    <property type="project" value="InterPro"/>
</dbReference>
<dbReference type="InterPro" id="IPR003661">
    <property type="entry name" value="HisK_dim/P_dom"/>
</dbReference>
<dbReference type="SUPFAM" id="SSF55874">
    <property type="entry name" value="ATPase domain of HSP90 chaperone/DNA topoisomerase II/histidine kinase"/>
    <property type="match status" value="1"/>
</dbReference>
<dbReference type="OrthoDB" id="594725at2"/>
<dbReference type="SMART" id="SM00387">
    <property type="entry name" value="HATPase_c"/>
    <property type="match status" value="1"/>
</dbReference>
<dbReference type="EMBL" id="ARYN01000001">
    <property type="protein sequence ID" value="ORL47337.1"/>
    <property type="molecule type" value="Genomic_DNA"/>
</dbReference>
<evidence type="ECO:0000256" key="3">
    <source>
        <dbReference type="ARBA" id="ARBA00022553"/>
    </source>
</evidence>
<feature type="domain" description="Histidine kinase" evidence="9">
    <location>
        <begin position="237"/>
        <end position="450"/>
    </location>
</feature>
<feature type="transmembrane region" description="Helical" evidence="8">
    <location>
        <begin position="152"/>
        <end position="174"/>
    </location>
</feature>
<evidence type="ECO:0000313" key="10">
    <source>
        <dbReference type="EMBL" id="ORL47337.1"/>
    </source>
</evidence>
<dbReference type="Pfam" id="PF00512">
    <property type="entry name" value="HisKA"/>
    <property type="match status" value="1"/>
</dbReference>
<evidence type="ECO:0000259" key="9">
    <source>
        <dbReference type="PROSITE" id="PS50109"/>
    </source>
</evidence>
<comment type="caution">
    <text evidence="10">The sequence shown here is derived from an EMBL/GenBank/DDBJ whole genome shotgun (WGS) entry which is preliminary data.</text>
</comment>
<evidence type="ECO:0000256" key="8">
    <source>
        <dbReference type="SAM" id="Phobius"/>
    </source>
</evidence>
<dbReference type="Gene3D" id="1.10.287.130">
    <property type="match status" value="1"/>
</dbReference>
<dbReference type="PROSITE" id="PS50109">
    <property type="entry name" value="HIS_KIN"/>
    <property type="match status" value="1"/>
</dbReference>
<sequence length="450" mass="52192">MKIQKKITLISSLLFGLVFLVSSVIIYVAFYQSSKNIYFQELSRTAKISAMFYLERDELSQKGFQPIQDAFYNLSADQEVSIFNENGSIAFNTKELEKDWSEKITQIKEKGNLNFREDDTYYHGLFYQDNQGDFVVLVKATNPLIQGQKNRLIGILAISFLIAMTILIVLTSYLSKLAYKPVRDIIKQVNRLNLNKTPLQLSYNSSKDELEELFQAFNSLLSEIETGYEQQKNFVDFSSHELKTPLASIINQLEIALKKERENIEYQQTSARVLQEAQQLQQILEHLLTLSNLNRKIQYKEKLRIDEIIWQIIEKLSEVYPEEKFQVKLEVLPEDFSALLFKGNETLLYMALFNCIENAAKFSETKPVSIRIFKEKNQLQIEILDHGIGILEKDLKYINQPFFRGNNTSGFQGNGLGMSIALKVFQLHKIEYTITSKPQEFTKIQLQFPQ</sequence>
<proteinExistence type="predicted"/>
<dbReference type="Proteomes" id="UP000192746">
    <property type="component" value="Unassembled WGS sequence"/>
</dbReference>
<dbReference type="RefSeq" id="WP_084839838.1">
    <property type="nucleotide sequence ID" value="NZ_ARYN01000001.1"/>
</dbReference>
<evidence type="ECO:0000313" key="11">
    <source>
        <dbReference type="Proteomes" id="UP000192746"/>
    </source>
</evidence>
<dbReference type="Pfam" id="PF02518">
    <property type="entry name" value="HATPase_c"/>
    <property type="match status" value="1"/>
</dbReference>
<dbReference type="InterPro" id="IPR005467">
    <property type="entry name" value="His_kinase_dom"/>
</dbReference>
<keyword evidence="11" id="KW-1185">Reference proteome</keyword>
<feature type="transmembrane region" description="Helical" evidence="8">
    <location>
        <begin position="7"/>
        <end position="30"/>
    </location>
</feature>
<dbReference type="Gene3D" id="3.30.565.10">
    <property type="entry name" value="Histidine kinase-like ATPase, C-terminal domain"/>
    <property type="match status" value="1"/>
</dbReference>
<dbReference type="InterPro" id="IPR003594">
    <property type="entry name" value="HATPase_dom"/>
</dbReference>
<dbReference type="AlphaFoldDB" id="A0A1Y1T8E8"/>
<evidence type="ECO:0000256" key="7">
    <source>
        <dbReference type="ARBA" id="ARBA00022989"/>
    </source>
</evidence>
<keyword evidence="6 10" id="KW-0418">Kinase</keyword>
<protein>
    <recommendedName>
        <fullName evidence="2">histidine kinase</fullName>
        <ecNumber evidence="2">2.7.13.3</ecNumber>
    </recommendedName>
</protein>
<gene>
    <name evidence="10" type="ORF">IIF7_01210</name>
</gene>
<evidence type="ECO:0000256" key="5">
    <source>
        <dbReference type="ARBA" id="ARBA00022692"/>
    </source>
</evidence>
<dbReference type="InterPro" id="IPR036890">
    <property type="entry name" value="HATPase_C_sf"/>
</dbReference>
<organism evidence="10 11">
    <name type="scientific">Zunongwangia atlantica 22II14-10F7</name>
    <dbReference type="NCBI Taxonomy" id="1185767"/>
    <lineage>
        <taxon>Bacteria</taxon>
        <taxon>Pseudomonadati</taxon>
        <taxon>Bacteroidota</taxon>
        <taxon>Flavobacteriia</taxon>
        <taxon>Flavobacteriales</taxon>
        <taxon>Flavobacteriaceae</taxon>
        <taxon>Zunongwangia</taxon>
    </lineage>
</organism>
<keyword evidence="4" id="KW-0808">Transferase</keyword>
<keyword evidence="5 8" id="KW-0812">Transmembrane</keyword>
<dbReference type="CDD" id="cd00082">
    <property type="entry name" value="HisKA"/>
    <property type="match status" value="1"/>
</dbReference>
<name>A0A1Y1T8E8_9FLAO</name>
<comment type="catalytic activity">
    <reaction evidence="1">
        <text>ATP + protein L-histidine = ADP + protein N-phospho-L-histidine.</text>
        <dbReference type="EC" id="2.7.13.3"/>
    </reaction>
</comment>
<dbReference type="EC" id="2.7.13.3" evidence="2"/>
<dbReference type="Gene3D" id="6.10.340.10">
    <property type="match status" value="1"/>
</dbReference>
<dbReference type="STRING" id="1185767.IIF7_01210"/>
<keyword evidence="8" id="KW-0472">Membrane</keyword>
<evidence type="ECO:0000256" key="6">
    <source>
        <dbReference type="ARBA" id="ARBA00022777"/>
    </source>
</evidence>
<dbReference type="InterPro" id="IPR050428">
    <property type="entry name" value="TCS_sensor_his_kinase"/>
</dbReference>
<evidence type="ECO:0000256" key="4">
    <source>
        <dbReference type="ARBA" id="ARBA00022679"/>
    </source>
</evidence>
<dbReference type="PANTHER" id="PTHR45436:SF5">
    <property type="entry name" value="SENSOR HISTIDINE KINASE TRCS"/>
    <property type="match status" value="1"/>
</dbReference>
<evidence type="ECO:0000256" key="1">
    <source>
        <dbReference type="ARBA" id="ARBA00000085"/>
    </source>
</evidence>
<dbReference type="GO" id="GO:0005886">
    <property type="term" value="C:plasma membrane"/>
    <property type="evidence" value="ECO:0007669"/>
    <property type="project" value="TreeGrafter"/>
</dbReference>
<dbReference type="SMART" id="SM00388">
    <property type="entry name" value="HisKA"/>
    <property type="match status" value="1"/>
</dbReference>
<keyword evidence="3" id="KW-0597">Phosphoprotein</keyword>
<dbReference type="SUPFAM" id="SSF47384">
    <property type="entry name" value="Homodimeric domain of signal transducing histidine kinase"/>
    <property type="match status" value="1"/>
</dbReference>
<evidence type="ECO:0000256" key="2">
    <source>
        <dbReference type="ARBA" id="ARBA00012438"/>
    </source>
</evidence>
<keyword evidence="7 8" id="KW-1133">Transmembrane helix</keyword>